<dbReference type="Pfam" id="PF01047">
    <property type="entry name" value="MarR"/>
    <property type="match status" value="1"/>
</dbReference>
<dbReference type="InterPro" id="IPR036388">
    <property type="entry name" value="WH-like_DNA-bd_sf"/>
</dbReference>
<protein>
    <recommendedName>
        <fullName evidence="1">HTH marR-type domain-containing protein</fullName>
    </recommendedName>
</protein>
<evidence type="ECO:0000313" key="3">
    <source>
        <dbReference type="Proteomes" id="UP000194873"/>
    </source>
</evidence>
<keyword evidence="3" id="KW-1185">Reference proteome</keyword>
<dbReference type="GO" id="GO:0003700">
    <property type="term" value="F:DNA-binding transcription factor activity"/>
    <property type="evidence" value="ECO:0007669"/>
    <property type="project" value="InterPro"/>
</dbReference>
<dbReference type="Gene3D" id="1.10.10.10">
    <property type="entry name" value="Winged helix-like DNA-binding domain superfamily/Winged helix DNA-binding domain"/>
    <property type="match status" value="1"/>
</dbReference>
<dbReference type="InterPro" id="IPR039422">
    <property type="entry name" value="MarR/SlyA-like"/>
</dbReference>
<dbReference type="PANTHER" id="PTHR33164">
    <property type="entry name" value="TRANSCRIPTIONAL REGULATOR, MARR FAMILY"/>
    <property type="match status" value="1"/>
</dbReference>
<evidence type="ECO:0000259" key="1">
    <source>
        <dbReference type="PROSITE" id="PS50995"/>
    </source>
</evidence>
<dbReference type="OrthoDB" id="961069at2"/>
<dbReference type="SMART" id="SM00347">
    <property type="entry name" value="HTH_MARR"/>
    <property type="match status" value="1"/>
</dbReference>
<dbReference type="PANTHER" id="PTHR33164:SF43">
    <property type="entry name" value="HTH-TYPE TRANSCRIPTIONAL REPRESSOR YETL"/>
    <property type="match status" value="1"/>
</dbReference>
<comment type="caution">
    <text evidence="2">The sequence shown here is derived from an EMBL/GenBank/DDBJ whole genome shotgun (WGS) entry which is preliminary data.</text>
</comment>
<evidence type="ECO:0000313" key="2">
    <source>
        <dbReference type="EMBL" id="OUJ68772.1"/>
    </source>
</evidence>
<sequence>MEDFVLDQSVGYTLNIVATLLKRELNEEFQRAGIDLLAEQWALLYRLHERGSLNQQELAASLSRDNGSVTRTVAVLEGKQLLQRRQVATDRRHRYLSLTPAGQELVPRLIACAQRGLQRATAGLTPQEVTQLNHLVLKMTHNLNQ</sequence>
<proteinExistence type="predicted"/>
<organism evidence="2 3">
    <name type="scientific">Hymenobacter crusticola</name>
    <dbReference type="NCBI Taxonomy" id="1770526"/>
    <lineage>
        <taxon>Bacteria</taxon>
        <taxon>Pseudomonadati</taxon>
        <taxon>Bacteroidota</taxon>
        <taxon>Cytophagia</taxon>
        <taxon>Cytophagales</taxon>
        <taxon>Hymenobacteraceae</taxon>
        <taxon>Hymenobacter</taxon>
    </lineage>
</organism>
<accession>A0A243W5Z1</accession>
<dbReference type="PRINTS" id="PR00598">
    <property type="entry name" value="HTHMARR"/>
</dbReference>
<dbReference type="InterPro" id="IPR036390">
    <property type="entry name" value="WH_DNA-bd_sf"/>
</dbReference>
<dbReference type="SUPFAM" id="SSF46785">
    <property type="entry name" value="Winged helix' DNA-binding domain"/>
    <property type="match status" value="1"/>
</dbReference>
<dbReference type="Proteomes" id="UP000194873">
    <property type="component" value="Unassembled WGS sequence"/>
</dbReference>
<feature type="domain" description="HTH marR-type" evidence="1">
    <location>
        <begin position="7"/>
        <end position="141"/>
    </location>
</feature>
<gene>
    <name evidence="2" type="ORF">BXP70_27450</name>
</gene>
<dbReference type="PROSITE" id="PS50995">
    <property type="entry name" value="HTH_MARR_2"/>
    <property type="match status" value="1"/>
</dbReference>
<dbReference type="RefSeq" id="WP_086597310.1">
    <property type="nucleotide sequence ID" value="NZ_MTSE01000043.1"/>
</dbReference>
<dbReference type="EMBL" id="MTSE01000043">
    <property type="protein sequence ID" value="OUJ68772.1"/>
    <property type="molecule type" value="Genomic_DNA"/>
</dbReference>
<name>A0A243W5Z1_9BACT</name>
<reference evidence="2 3" key="1">
    <citation type="submission" date="2017-01" db="EMBL/GenBank/DDBJ databases">
        <title>A new Hymenobacter.</title>
        <authorList>
            <person name="Liang Y."/>
            <person name="Feng F."/>
        </authorList>
    </citation>
    <scope>NUCLEOTIDE SEQUENCE [LARGE SCALE GENOMIC DNA]</scope>
    <source>
        <strain evidence="2">MIMBbqt21</strain>
    </source>
</reference>
<dbReference type="InterPro" id="IPR000835">
    <property type="entry name" value="HTH_MarR-typ"/>
</dbReference>
<dbReference type="GO" id="GO:0006950">
    <property type="term" value="P:response to stress"/>
    <property type="evidence" value="ECO:0007669"/>
    <property type="project" value="TreeGrafter"/>
</dbReference>
<dbReference type="AlphaFoldDB" id="A0A243W5Z1"/>